<dbReference type="InterPro" id="IPR023828">
    <property type="entry name" value="Peptidase_S8_Ser-AS"/>
</dbReference>
<protein>
    <recommendedName>
        <fullName evidence="8">Peptidase S8/S53 domain-containing protein</fullName>
    </recommendedName>
</protein>
<dbReference type="InterPro" id="IPR013517">
    <property type="entry name" value="FG-GAP"/>
</dbReference>
<dbReference type="AlphaFoldDB" id="A0A1F5SIY0"/>
<feature type="domain" description="Peptidase S8/S53" evidence="8">
    <location>
        <begin position="25"/>
        <end position="315"/>
    </location>
</feature>
<dbReference type="EMBL" id="MFGC01000046">
    <property type="protein sequence ID" value="OGF26506.1"/>
    <property type="molecule type" value="Genomic_DNA"/>
</dbReference>
<dbReference type="Proteomes" id="UP000178925">
    <property type="component" value="Unassembled WGS sequence"/>
</dbReference>
<dbReference type="PANTHER" id="PTHR43399">
    <property type="entry name" value="SUBTILISIN-RELATED"/>
    <property type="match status" value="1"/>
</dbReference>
<dbReference type="InterPro" id="IPR034204">
    <property type="entry name" value="PfSUB1-like_cat_dom"/>
</dbReference>
<evidence type="ECO:0000256" key="7">
    <source>
        <dbReference type="RuleBase" id="RU003355"/>
    </source>
</evidence>
<keyword evidence="2 6" id="KW-0645">Protease</keyword>
<dbReference type="GO" id="GO:0006508">
    <property type="term" value="P:proteolysis"/>
    <property type="evidence" value="ECO:0007669"/>
    <property type="project" value="UniProtKB-KW"/>
</dbReference>
<dbReference type="InterPro" id="IPR023827">
    <property type="entry name" value="Peptidase_S8_Asp-AS"/>
</dbReference>
<dbReference type="InterPro" id="IPR022398">
    <property type="entry name" value="Peptidase_S8_His-AS"/>
</dbReference>
<dbReference type="CDD" id="cd07473">
    <property type="entry name" value="Peptidases_S8_Subtilisin_like"/>
    <property type="match status" value="1"/>
</dbReference>
<dbReference type="PROSITE" id="PS00137">
    <property type="entry name" value="SUBTILASE_HIS"/>
    <property type="match status" value="1"/>
</dbReference>
<dbReference type="InterPro" id="IPR015500">
    <property type="entry name" value="Peptidase_S8_subtilisin-rel"/>
</dbReference>
<keyword evidence="4 6" id="KW-0378">Hydrolase</keyword>
<dbReference type="InterPro" id="IPR028994">
    <property type="entry name" value="Integrin_alpha_N"/>
</dbReference>
<dbReference type="InterPro" id="IPR036852">
    <property type="entry name" value="Peptidase_S8/S53_dom_sf"/>
</dbReference>
<dbReference type="Pfam" id="PF00082">
    <property type="entry name" value="Peptidase_S8"/>
    <property type="match status" value="1"/>
</dbReference>
<dbReference type="PROSITE" id="PS51892">
    <property type="entry name" value="SUBTILASE"/>
    <property type="match status" value="1"/>
</dbReference>
<dbReference type="PANTHER" id="PTHR43399:SF4">
    <property type="entry name" value="CELL WALL-ASSOCIATED PROTEASE"/>
    <property type="match status" value="1"/>
</dbReference>
<feature type="active site" description="Charge relay system" evidence="6">
    <location>
        <position position="32"/>
    </location>
</feature>
<evidence type="ECO:0000256" key="3">
    <source>
        <dbReference type="ARBA" id="ARBA00022729"/>
    </source>
</evidence>
<comment type="caution">
    <text evidence="9">The sequence shown here is derived from an EMBL/GenBank/DDBJ whole genome shotgun (WGS) entry which is preliminary data.</text>
</comment>
<evidence type="ECO:0000256" key="2">
    <source>
        <dbReference type="ARBA" id="ARBA00022670"/>
    </source>
</evidence>
<dbReference type="Gene3D" id="2.130.10.130">
    <property type="entry name" value="Integrin alpha, N-terminal"/>
    <property type="match status" value="1"/>
</dbReference>
<evidence type="ECO:0000256" key="1">
    <source>
        <dbReference type="ARBA" id="ARBA00011073"/>
    </source>
</evidence>
<dbReference type="STRING" id="1797995.A2242_00565"/>
<dbReference type="SUPFAM" id="SSF52743">
    <property type="entry name" value="Subtilisin-like"/>
    <property type="match status" value="1"/>
</dbReference>
<evidence type="ECO:0000256" key="6">
    <source>
        <dbReference type="PROSITE-ProRule" id="PRU01240"/>
    </source>
</evidence>
<evidence type="ECO:0000256" key="4">
    <source>
        <dbReference type="ARBA" id="ARBA00022801"/>
    </source>
</evidence>
<proteinExistence type="inferred from homology"/>
<evidence type="ECO:0000313" key="9">
    <source>
        <dbReference type="EMBL" id="OGF26506.1"/>
    </source>
</evidence>
<dbReference type="PRINTS" id="PR00723">
    <property type="entry name" value="SUBTILISIN"/>
</dbReference>
<dbReference type="PROSITE" id="PS00138">
    <property type="entry name" value="SUBTILASE_SER"/>
    <property type="match status" value="1"/>
</dbReference>
<dbReference type="PROSITE" id="PS00136">
    <property type="entry name" value="SUBTILASE_ASP"/>
    <property type="match status" value="1"/>
</dbReference>
<sequence length="596" mass="62647">MYPEQWYLEKIKAPQAWVMKWSSPSVVVAVIDTGVDIDHPDLINNIWINEKEIPVNGIDDDRNGYIDDINGWDFVNNTFDPNPKFQNGFTDLGLNHGTIVAGIIAAAGNNAFGITGVTWNARIMALKALNDRGEGTIEDVIRAIDYATNNGADVINLSFVGADYSPSLAEAIARAYNAGVLVVAAAGNEDANGKSHNLEITPAYPICHDNGRNMVIGVGGTDPLDQKAVFSNFGSNCIDIVAPATSFVGLVVYDPTKVYGGKVYNLYAQGYWSGTSMSAPLISGSLALLKGVNPKLTRQELVQTIFETADNIDPLNPAYKGELGAGRLNVAAAVQKVYDELRAYQGFVVTVPQSNASTTVTAYTATPAKFKAYGDAFAGGATVATGDVNGDGTDEIITGAGSGGGPHVRVFDEQGTLLGQFFAFDQKRRNGVNVAAGDTNGDGRDEIIAAENKGGAPYVRVFTMAGNKLAEFAAYPLNFRGGVNVAAGDTNGDGRDDIITGAGFGGGPQVRIFDASGTVRGQFFAYASNFRGGVNVAAGDTNQDGTDEIITGAGPGGGPHVRVFDERGGLLAGFFAYAEDMRGGVNAAVMKLKIQK</sequence>
<feature type="active site" description="Charge relay system" evidence="6">
    <location>
        <position position="96"/>
    </location>
</feature>
<feature type="active site" description="Charge relay system" evidence="6">
    <location>
        <position position="276"/>
    </location>
</feature>
<evidence type="ECO:0000259" key="8">
    <source>
        <dbReference type="Pfam" id="PF00082"/>
    </source>
</evidence>
<dbReference type="Pfam" id="PF01839">
    <property type="entry name" value="FG-GAP"/>
    <property type="match status" value="1"/>
</dbReference>
<name>A0A1F5SIY0_9BACT</name>
<keyword evidence="5 6" id="KW-0720">Serine protease</keyword>
<keyword evidence="3" id="KW-0732">Signal</keyword>
<dbReference type="Gene3D" id="3.40.50.200">
    <property type="entry name" value="Peptidase S8/S53 domain"/>
    <property type="match status" value="1"/>
</dbReference>
<dbReference type="InterPro" id="IPR051048">
    <property type="entry name" value="Peptidase_S8/S53_subtilisin"/>
</dbReference>
<accession>A0A1F5SIY0</accession>
<organism evidence="9 10">
    <name type="scientific">Candidatus Falkowbacteria bacterium RIFOXYA2_FULL_47_9</name>
    <dbReference type="NCBI Taxonomy" id="1797995"/>
    <lineage>
        <taxon>Bacteria</taxon>
        <taxon>Candidatus Falkowiibacteriota</taxon>
    </lineage>
</organism>
<dbReference type="InterPro" id="IPR000209">
    <property type="entry name" value="Peptidase_S8/S53_dom"/>
</dbReference>
<dbReference type="SUPFAM" id="SSF69318">
    <property type="entry name" value="Integrin alpha N-terminal domain"/>
    <property type="match status" value="1"/>
</dbReference>
<reference evidence="9 10" key="1">
    <citation type="journal article" date="2016" name="Nat. Commun.">
        <title>Thousands of microbial genomes shed light on interconnected biogeochemical processes in an aquifer system.</title>
        <authorList>
            <person name="Anantharaman K."/>
            <person name="Brown C.T."/>
            <person name="Hug L.A."/>
            <person name="Sharon I."/>
            <person name="Castelle C.J."/>
            <person name="Probst A.J."/>
            <person name="Thomas B.C."/>
            <person name="Singh A."/>
            <person name="Wilkins M.J."/>
            <person name="Karaoz U."/>
            <person name="Brodie E.L."/>
            <person name="Williams K.H."/>
            <person name="Hubbard S.S."/>
            <person name="Banfield J.F."/>
        </authorList>
    </citation>
    <scope>NUCLEOTIDE SEQUENCE [LARGE SCALE GENOMIC DNA]</scope>
</reference>
<dbReference type="GO" id="GO:0004252">
    <property type="term" value="F:serine-type endopeptidase activity"/>
    <property type="evidence" value="ECO:0007669"/>
    <property type="project" value="UniProtKB-UniRule"/>
</dbReference>
<comment type="similarity">
    <text evidence="1 6 7">Belongs to the peptidase S8 family.</text>
</comment>
<evidence type="ECO:0000313" key="10">
    <source>
        <dbReference type="Proteomes" id="UP000178925"/>
    </source>
</evidence>
<dbReference type="Pfam" id="PF13517">
    <property type="entry name" value="FG-GAP_3"/>
    <property type="match status" value="1"/>
</dbReference>
<evidence type="ECO:0000256" key="5">
    <source>
        <dbReference type="ARBA" id="ARBA00022825"/>
    </source>
</evidence>
<gene>
    <name evidence="9" type="ORF">A2242_00565</name>
</gene>